<dbReference type="Pfam" id="PF25788">
    <property type="entry name" value="Ig_Rha78A_N"/>
    <property type="match status" value="1"/>
</dbReference>
<sequence>MMVHHLTCEYRRNPIGIDVAQPRFNWQIDAEDRDVMQAAYQIQVARADTSFTECVWDSGRVVSDASIHVTYAGAPLQPRTRYEWRVRVWDAAGNTSDWSETAFFETGLLRPEAWTAAWITPEFETEDGAPEASPYLRKVFTVRRGVKSARVYVTSLGLYELHLNGRRVGDWVLTPGWTSYRKRLQYQTYDVTDMLQAGENAIGAILGNGWYKGELGWQGQRNIYGTQRALILQLHITYEDGSEDVVVTDNTWKAQTGPILMSEIYHGETYDARQELTGWSEPGYDDSGWARTVVLDHPKDILIAQENLPTRVVEEIRPVAVLTTPAGETVIDMGQNMVGWVRFAVTAPAGTEIVLQHAEVLDKDGNFYTENLRSARQTIRYICRGGGREVFAPHFTFQGFRYVKVEGYPGLVSRDDFTGCVVHTDMEVTGSFECSHPLVNQLQHNIVWGQKGNFVDVPTDCPQRDERLGWTGDAQVFIRTAAFNMNVAPFFTKWLRDLRADQYPDGRVPHVIPDVLPDRGGGSAAWADAAVICPWTIYLCYGDERLLAEQYDSMKAWVEYMRRQGDNEYLFNTGFHFGDWLGLDAKEGSYKGATAEDYIATAFYAYSTRLLARAAQVLGKEDDAKAYSALHERILEHFRREFVTPNGRLAVPTQTAHVLALWFDLVAPKDRERIARTLNDMIVQNGDHLTTGFVGTPYLCFALSASGYHDTAVRLLLQETYPSWLYPVTKGATTIWEHWDGIKPDGSFWSKDMNSFNHYAYGSIGDWMYRVLAGIDTDESAPGYKRVVIHPHLTPRLSFVRAELRTMYGLVRSAWRWEDDRVVIEIAIPANTSAHVVLPGARLADVREGDAPLAPADARPRGVRSVAETADGVEVEVGSGMYCFTYAVAEV</sequence>
<dbReference type="SUPFAM" id="SSF49265">
    <property type="entry name" value="Fibronectin type III"/>
    <property type="match status" value="1"/>
</dbReference>
<dbReference type="SUPFAM" id="SSF48208">
    <property type="entry name" value="Six-hairpin glycosidases"/>
    <property type="match status" value="1"/>
</dbReference>
<dbReference type="InterPro" id="IPR016007">
    <property type="entry name" value="Alpha_rhamnosid"/>
</dbReference>
<dbReference type="InterPro" id="IPR008928">
    <property type="entry name" value="6-hairpin_glycosidase_sf"/>
</dbReference>
<feature type="domain" description="Alpha-L-rhamnosidase C-terminal" evidence="7">
    <location>
        <begin position="774"/>
        <end position="846"/>
    </location>
</feature>
<dbReference type="PIRSF" id="PIRSF010631">
    <property type="entry name" value="A-rhamnsds"/>
    <property type="match status" value="1"/>
</dbReference>
<dbReference type="Gene3D" id="2.60.40.10">
    <property type="entry name" value="Immunoglobulins"/>
    <property type="match status" value="1"/>
</dbReference>
<dbReference type="InterPro" id="IPR013783">
    <property type="entry name" value="Ig-like_fold"/>
</dbReference>
<dbReference type="Pfam" id="PF08531">
    <property type="entry name" value="Bac_rhamnosid_N"/>
    <property type="match status" value="1"/>
</dbReference>
<dbReference type="Pfam" id="PF17390">
    <property type="entry name" value="Bac_rhamnosid_C"/>
    <property type="match status" value="1"/>
</dbReference>
<gene>
    <name evidence="8" type="primary">ramA</name>
    <name evidence="8" type="ORF">GCM10010885_12560</name>
</gene>
<dbReference type="InterPro" id="IPR008902">
    <property type="entry name" value="Rhamnosid_concanavalin"/>
</dbReference>
<dbReference type="Gene3D" id="2.60.120.260">
    <property type="entry name" value="Galactose-binding domain-like"/>
    <property type="match status" value="2"/>
</dbReference>
<dbReference type="EMBL" id="BMOY01000016">
    <property type="protein sequence ID" value="GGJ04903.1"/>
    <property type="molecule type" value="Genomic_DNA"/>
</dbReference>
<proteinExistence type="predicted"/>
<keyword evidence="9" id="KW-1185">Reference proteome</keyword>
<reference evidence="8" key="2">
    <citation type="submission" date="2020-09" db="EMBL/GenBank/DDBJ databases">
        <authorList>
            <person name="Sun Q."/>
            <person name="Ohkuma M."/>
        </authorList>
    </citation>
    <scope>NUCLEOTIDE SEQUENCE</scope>
    <source>
        <strain evidence="8">JCM 18487</strain>
    </source>
</reference>
<comment type="caution">
    <text evidence="8">The sequence shown here is derived from an EMBL/GenBank/DDBJ whole genome shotgun (WGS) entry which is preliminary data.</text>
</comment>
<dbReference type="Gene3D" id="2.60.420.10">
    <property type="entry name" value="Maltose phosphorylase, domain 3"/>
    <property type="match status" value="1"/>
</dbReference>
<dbReference type="PANTHER" id="PTHR33307:SF6">
    <property type="entry name" value="ALPHA-RHAMNOSIDASE (EUROFUNG)-RELATED"/>
    <property type="match status" value="1"/>
</dbReference>
<evidence type="ECO:0000313" key="9">
    <source>
        <dbReference type="Proteomes" id="UP000637695"/>
    </source>
</evidence>
<dbReference type="PANTHER" id="PTHR33307">
    <property type="entry name" value="ALPHA-RHAMNOSIDASE (EUROFUNG)"/>
    <property type="match status" value="1"/>
</dbReference>
<accession>A0A917KA56</accession>
<dbReference type="InterPro" id="IPR035398">
    <property type="entry name" value="Bac_rhamnosid_C"/>
</dbReference>
<dbReference type="Proteomes" id="UP000637695">
    <property type="component" value="Unassembled WGS sequence"/>
</dbReference>
<dbReference type="InterPro" id="IPR036116">
    <property type="entry name" value="FN3_sf"/>
</dbReference>
<keyword evidence="3" id="KW-0378">Hydrolase</keyword>
<reference evidence="8" key="1">
    <citation type="journal article" date="2014" name="Int. J. Syst. Evol. Microbiol.">
        <title>Complete genome sequence of Corynebacterium casei LMG S-19264T (=DSM 44701T), isolated from a smear-ripened cheese.</title>
        <authorList>
            <consortium name="US DOE Joint Genome Institute (JGI-PGF)"/>
            <person name="Walter F."/>
            <person name="Albersmeier A."/>
            <person name="Kalinowski J."/>
            <person name="Ruckert C."/>
        </authorList>
    </citation>
    <scope>NUCLEOTIDE SEQUENCE</scope>
    <source>
        <strain evidence="8">JCM 18487</strain>
    </source>
</reference>
<feature type="domain" description="Bacterial alpha-L-rhamnosidase N-terminal" evidence="5">
    <location>
        <begin position="146"/>
        <end position="314"/>
    </location>
</feature>
<dbReference type="InterPro" id="IPR012341">
    <property type="entry name" value="6hp_glycosidase-like_sf"/>
</dbReference>
<dbReference type="AlphaFoldDB" id="A0A917KA56"/>
<comment type="catalytic activity">
    <reaction evidence="1">
        <text>Hydrolysis of terminal non-reducing alpha-L-rhamnose residues in alpha-L-rhamnosides.</text>
        <dbReference type="EC" id="3.2.1.40"/>
    </reaction>
</comment>
<evidence type="ECO:0000259" key="4">
    <source>
        <dbReference type="Pfam" id="PF05592"/>
    </source>
</evidence>
<feature type="domain" description="Alpha-L-rhamnosidase six-hairpin glycosidase" evidence="6">
    <location>
        <begin position="429"/>
        <end position="771"/>
    </location>
</feature>
<evidence type="ECO:0000256" key="2">
    <source>
        <dbReference type="ARBA" id="ARBA00012652"/>
    </source>
</evidence>
<name>A0A917KA56_9BACL</name>
<feature type="domain" description="Alpha-L-rhamnosidase concanavalin-like" evidence="4">
    <location>
        <begin position="324"/>
        <end position="423"/>
    </location>
</feature>
<evidence type="ECO:0000259" key="6">
    <source>
        <dbReference type="Pfam" id="PF17389"/>
    </source>
</evidence>
<dbReference type="InterPro" id="IPR035396">
    <property type="entry name" value="Bac_rhamnosid6H"/>
</dbReference>
<organism evidence="8 9">
    <name type="scientific">Alicyclobacillus cellulosilyticus</name>
    <dbReference type="NCBI Taxonomy" id="1003997"/>
    <lineage>
        <taxon>Bacteria</taxon>
        <taxon>Bacillati</taxon>
        <taxon>Bacillota</taxon>
        <taxon>Bacilli</taxon>
        <taxon>Bacillales</taxon>
        <taxon>Alicyclobacillaceae</taxon>
        <taxon>Alicyclobacillus</taxon>
    </lineage>
</organism>
<evidence type="ECO:0000256" key="1">
    <source>
        <dbReference type="ARBA" id="ARBA00001445"/>
    </source>
</evidence>
<evidence type="ECO:0000256" key="3">
    <source>
        <dbReference type="ARBA" id="ARBA00022801"/>
    </source>
</evidence>
<dbReference type="InterPro" id="IPR013737">
    <property type="entry name" value="Bac_rhamnosid_N"/>
</dbReference>
<dbReference type="Pfam" id="PF17389">
    <property type="entry name" value="Bac_rhamnosid6H"/>
    <property type="match status" value="1"/>
</dbReference>
<protein>
    <recommendedName>
        <fullName evidence="2">alpha-L-rhamnosidase</fullName>
        <ecNumber evidence="2">3.2.1.40</ecNumber>
    </recommendedName>
</protein>
<dbReference type="EC" id="3.2.1.40" evidence="2"/>
<dbReference type="Gene3D" id="1.50.10.10">
    <property type="match status" value="1"/>
</dbReference>
<dbReference type="GO" id="GO:0005975">
    <property type="term" value="P:carbohydrate metabolic process"/>
    <property type="evidence" value="ECO:0007669"/>
    <property type="project" value="InterPro"/>
</dbReference>
<evidence type="ECO:0000259" key="5">
    <source>
        <dbReference type="Pfam" id="PF08531"/>
    </source>
</evidence>
<evidence type="ECO:0000259" key="7">
    <source>
        <dbReference type="Pfam" id="PF17390"/>
    </source>
</evidence>
<dbReference type="GO" id="GO:0030596">
    <property type="term" value="F:alpha-L-rhamnosidase activity"/>
    <property type="evidence" value="ECO:0007669"/>
    <property type="project" value="UniProtKB-EC"/>
</dbReference>
<dbReference type="Pfam" id="PF05592">
    <property type="entry name" value="Bac_rhamnosid"/>
    <property type="match status" value="1"/>
</dbReference>
<evidence type="ECO:0000313" key="8">
    <source>
        <dbReference type="EMBL" id="GGJ04903.1"/>
    </source>
</evidence>